<proteinExistence type="predicted"/>
<gene>
    <name evidence="2" type="ORF">NOR51B_2141</name>
</gene>
<feature type="transmembrane region" description="Helical" evidence="1">
    <location>
        <begin position="34"/>
        <end position="53"/>
    </location>
</feature>
<protein>
    <submittedName>
        <fullName evidence="2">Uncharacterized protein</fullName>
    </submittedName>
</protein>
<keyword evidence="1" id="KW-0812">Transmembrane</keyword>
<name>B8KQI9_9GAMM</name>
<dbReference type="STRING" id="565045.NOR51B_2141"/>
<dbReference type="Proteomes" id="UP000004699">
    <property type="component" value="Unassembled WGS sequence"/>
</dbReference>
<organism evidence="2 3">
    <name type="scientific">Luminiphilus syltensis NOR5-1B</name>
    <dbReference type="NCBI Taxonomy" id="565045"/>
    <lineage>
        <taxon>Bacteria</taxon>
        <taxon>Pseudomonadati</taxon>
        <taxon>Pseudomonadota</taxon>
        <taxon>Gammaproteobacteria</taxon>
        <taxon>Cellvibrionales</taxon>
        <taxon>Halieaceae</taxon>
        <taxon>Luminiphilus</taxon>
    </lineage>
</organism>
<evidence type="ECO:0000256" key="1">
    <source>
        <dbReference type="SAM" id="Phobius"/>
    </source>
</evidence>
<keyword evidence="1" id="KW-1133">Transmembrane helix</keyword>
<sequence>MEIKRQSSKRFRADNRDLPSRTIRSGWQHKQSKGFIALVMTLILLLLAGLTLLQSHTMAAVMWKALVDYERREASRDQAQVIE</sequence>
<dbReference type="AlphaFoldDB" id="B8KQI9"/>
<keyword evidence="1" id="KW-0472">Membrane</keyword>
<reference evidence="3" key="1">
    <citation type="journal article" date="2013" name="BMC Microbiol.">
        <title>Taxonomy and evolution of bacteriochlorophyll a-containing members of the OM60/NOR5 clade of marine gammaproteobacteria: description of Luminiphilus syltensis gen. nov., sp. nov., reclassification of Haliea rubra as Pseudohaliea rubra gen. nov., comb. nov., and emendation of Chromatocurvus halotolerans.</title>
        <authorList>
            <person name="Spring S."/>
            <person name="Riedel T."/>
            <person name="Sproer C."/>
            <person name="Yan S."/>
            <person name="Harder J."/>
            <person name="Fuchs B.M."/>
        </authorList>
    </citation>
    <scope>NUCLEOTIDE SEQUENCE [LARGE SCALE GENOMIC DNA]</scope>
    <source>
        <strain evidence="3">NOR51-B</strain>
    </source>
</reference>
<evidence type="ECO:0000313" key="3">
    <source>
        <dbReference type="Proteomes" id="UP000004699"/>
    </source>
</evidence>
<accession>B8KQI9</accession>
<evidence type="ECO:0000313" key="2">
    <source>
        <dbReference type="EMBL" id="EED36193.1"/>
    </source>
</evidence>
<dbReference type="HOGENOM" id="CLU_2538545_0_0_6"/>
<keyword evidence="3" id="KW-1185">Reference proteome</keyword>
<dbReference type="EMBL" id="DS999411">
    <property type="protein sequence ID" value="EED36193.1"/>
    <property type="molecule type" value="Genomic_DNA"/>
</dbReference>